<accession>A0ABD0K2H1</accession>
<dbReference type="EMBL" id="JACVVK020000267">
    <property type="protein sequence ID" value="KAK7481082.1"/>
    <property type="molecule type" value="Genomic_DNA"/>
</dbReference>
<dbReference type="AlphaFoldDB" id="A0ABD0K2H1"/>
<evidence type="ECO:0000256" key="1">
    <source>
        <dbReference type="SAM" id="MobiDB-lite"/>
    </source>
</evidence>
<evidence type="ECO:0000313" key="3">
    <source>
        <dbReference type="Proteomes" id="UP001519460"/>
    </source>
</evidence>
<feature type="compositionally biased region" description="Basic and acidic residues" evidence="1">
    <location>
        <begin position="20"/>
        <end position="29"/>
    </location>
</feature>
<feature type="region of interest" description="Disordered" evidence="1">
    <location>
        <begin position="1"/>
        <end position="51"/>
    </location>
</feature>
<name>A0ABD0K2H1_9CAEN</name>
<dbReference type="Proteomes" id="UP001519460">
    <property type="component" value="Unassembled WGS sequence"/>
</dbReference>
<proteinExistence type="predicted"/>
<keyword evidence="3" id="KW-1185">Reference proteome</keyword>
<feature type="non-terminal residue" evidence="2">
    <location>
        <position position="69"/>
    </location>
</feature>
<sequence>MRCVSITALPSTVQPPIRPKPPDRSDRIHVTSRIPPVGRTFPPPAPESGIRQRGEGHLLLLAVELQQGT</sequence>
<comment type="caution">
    <text evidence="2">The sequence shown here is derived from an EMBL/GenBank/DDBJ whole genome shotgun (WGS) entry which is preliminary data.</text>
</comment>
<evidence type="ECO:0000313" key="2">
    <source>
        <dbReference type="EMBL" id="KAK7481082.1"/>
    </source>
</evidence>
<protein>
    <submittedName>
        <fullName evidence="2">Uncharacterized protein</fullName>
    </submittedName>
</protein>
<organism evidence="2 3">
    <name type="scientific">Batillaria attramentaria</name>
    <dbReference type="NCBI Taxonomy" id="370345"/>
    <lineage>
        <taxon>Eukaryota</taxon>
        <taxon>Metazoa</taxon>
        <taxon>Spiralia</taxon>
        <taxon>Lophotrochozoa</taxon>
        <taxon>Mollusca</taxon>
        <taxon>Gastropoda</taxon>
        <taxon>Caenogastropoda</taxon>
        <taxon>Sorbeoconcha</taxon>
        <taxon>Cerithioidea</taxon>
        <taxon>Batillariidae</taxon>
        <taxon>Batillaria</taxon>
    </lineage>
</organism>
<reference evidence="2 3" key="1">
    <citation type="journal article" date="2023" name="Sci. Data">
        <title>Genome assembly of the Korean intertidal mud-creeper Batillaria attramentaria.</title>
        <authorList>
            <person name="Patra A.K."/>
            <person name="Ho P.T."/>
            <person name="Jun S."/>
            <person name="Lee S.J."/>
            <person name="Kim Y."/>
            <person name="Won Y.J."/>
        </authorList>
    </citation>
    <scope>NUCLEOTIDE SEQUENCE [LARGE SCALE GENOMIC DNA]</scope>
    <source>
        <strain evidence="2">Wonlab-2016</strain>
    </source>
</reference>
<gene>
    <name evidence="2" type="ORF">BaRGS_00027622</name>
</gene>